<feature type="non-terminal residue" evidence="5">
    <location>
        <position position="269"/>
    </location>
</feature>
<dbReference type="EMBL" id="BARW01021516">
    <property type="protein sequence ID" value="GAI89252.1"/>
    <property type="molecule type" value="Genomic_DNA"/>
</dbReference>
<gene>
    <name evidence="5" type="ORF">S12H4_36127</name>
</gene>
<dbReference type="Gene3D" id="3.40.50.300">
    <property type="entry name" value="P-loop containing nucleotide triphosphate hydrolases"/>
    <property type="match status" value="1"/>
</dbReference>
<dbReference type="InterPro" id="IPR003439">
    <property type="entry name" value="ABC_transporter-like_ATP-bd"/>
</dbReference>
<dbReference type="Pfam" id="PF00005">
    <property type="entry name" value="ABC_tran"/>
    <property type="match status" value="1"/>
</dbReference>
<dbReference type="GO" id="GO:0042626">
    <property type="term" value="F:ATPase-coupled transmembrane transporter activity"/>
    <property type="evidence" value="ECO:0007669"/>
    <property type="project" value="TreeGrafter"/>
</dbReference>
<dbReference type="GO" id="GO:0005524">
    <property type="term" value="F:ATP binding"/>
    <property type="evidence" value="ECO:0007669"/>
    <property type="project" value="UniProtKB-KW"/>
</dbReference>
<sequence length="269" mass="30631">FIYGLDKNHKPAVSNINFVLKSGEILILAGPSGSGKSTLSYAMNGIIPWRLKGNMKGDLEIFGKSIWDYNFMELSKIVGLVKQNPLDQLITFRVRDEIAFGLENLKYPEKIIEEKVEEIAKFMGITHLLDREIDQLSGGQKQLTILCSFLVMNPKILILDEPIAFLDQRSESLLLDRLQRLIKSPEYNLSLIIIEHRLSRVINFATKIIVLDDNGNIKLEGPISEVLRNKFETLKSCNVRVPWITDVYNNFRKINPNTAGKLEIPTSFQ</sequence>
<dbReference type="CDD" id="cd03225">
    <property type="entry name" value="ABC_cobalt_CbiO_domain1"/>
    <property type="match status" value="1"/>
</dbReference>
<evidence type="ECO:0000313" key="5">
    <source>
        <dbReference type="EMBL" id="GAI89252.1"/>
    </source>
</evidence>
<dbReference type="GO" id="GO:0016887">
    <property type="term" value="F:ATP hydrolysis activity"/>
    <property type="evidence" value="ECO:0007669"/>
    <property type="project" value="InterPro"/>
</dbReference>
<protein>
    <recommendedName>
        <fullName evidence="4">ABC transporter domain-containing protein</fullName>
    </recommendedName>
</protein>
<keyword evidence="3" id="KW-0067">ATP-binding</keyword>
<feature type="non-terminal residue" evidence="5">
    <location>
        <position position="1"/>
    </location>
</feature>
<dbReference type="PANTHER" id="PTHR43553">
    <property type="entry name" value="HEAVY METAL TRANSPORTER"/>
    <property type="match status" value="1"/>
</dbReference>
<dbReference type="InterPro" id="IPR003593">
    <property type="entry name" value="AAA+_ATPase"/>
</dbReference>
<accession>X1S858</accession>
<dbReference type="InterPro" id="IPR015856">
    <property type="entry name" value="ABC_transpr_CbiO/EcfA_su"/>
</dbReference>
<dbReference type="AlphaFoldDB" id="X1S858"/>
<proteinExistence type="predicted"/>
<comment type="caution">
    <text evidence="5">The sequence shown here is derived from an EMBL/GenBank/DDBJ whole genome shotgun (WGS) entry which is preliminary data.</text>
</comment>
<feature type="domain" description="ABC transporter" evidence="4">
    <location>
        <begin position="2"/>
        <end position="239"/>
    </location>
</feature>
<evidence type="ECO:0000256" key="2">
    <source>
        <dbReference type="ARBA" id="ARBA00022741"/>
    </source>
</evidence>
<evidence type="ECO:0000256" key="3">
    <source>
        <dbReference type="ARBA" id="ARBA00022840"/>
    </source>
</evidence>
<keyword evidence="1" id="KW-0813">Transport</keyword>
<reference evidence="5" key="1">
    <citation type="journal article" date="2014" name="Front. Microbiol.">
        <title>High frequency of phylogenetically diverse reductive dehalogenase-homologous genes in deep subseafloor sedimentary metagenomes.</title>
        <authorList>
            <person name="Kawai M."/>
            <person name="Futagami T."/>
            <person name="Toyoda A."/>
            <person name="Takaki Y."/>
            <person name="Nishi S."/>
            <person name="Hori S."/>
            <person name="Arai W."/>
            <person name="Tsubouchi T."/>
            <person name="Morono Y."/>
            <person name="Uchiyama I."/>
            <person name="Ito T."/>
            <person name="Fujiyama A."/>
            <person name="Inagaki F."/>
            <person name="Takami H."/>
        </authorList>
    </citation>
    <scope>NUCLEOTIDE SEQUENCE</scope>
    <source>
        <strain evidence="5">Expedition CK06-06</strain>
    </source>
</reference>
<name>X1S858_9ZZZZ</name>
<dbReference type="SUPFAM" id="SSF52540">
    <property type="entry name" value="P-loop containing nucleoside triphosphate hydrolases"/>
    <property type="match status" value="1"/>
</dbReference>
<keyword evidence="2" id="KW-0547">Nucleotide-binding</keyword>
<organism evidence="5">
    <name type="scientific">marine sediment metagenome</name>
    <dbReference type="NCBI Taxonomy" id="412755"/>
    <lineage>
        <taxon>unclassified sequences</taxon>
        <taxon>metagenomes</taxon>
        <taxon>ecological metagenomes</taxon>
    </lineage>
</organism>
<dbReference type="SMART" id="SM00382">
    <property type="entry name" value="AAA"/>
    <property type="match status" value="1"/>
</dbReference>
<evidence type="ECO:0000256" key="1">
    <source>
        <dbReference type="ARBA" id="ARBA00022448"/>
    </source>
</evidence>
<dbReference type="PROSITE" id="PS50893">
    <property type="entry name" value="ABC_TRANSPORTER_2"/>
    <property type="match status" value="1"/>
</dbReference>
<dbReference type="InterPro" id="IPR050095">
    <property type="entry name" value="ECF_ABC_transporter_ATP-bd"/>
</dbReference>
<evidence type="ECO:0000259" key="4">
    <source>
        <dbReference type="PROSITE" id="PS50893"/>
    </source>
</evidence>
<dbReference type="InterPro" id="IPR027417">
    <property type="entry name" value="P-loop_NTPase"/>
</dbReference>
<dbReference type="GO" id="GO:0043190">
    <property type="term" value="C:ATP-binding cassette (ABC) transporter complex"/>
    <property type="evidence" value="ECO:0007669"/>
    <property type="project" value="TreeGrafter"/>
</dbReference>